<gene>
    <name evidence="3" type="ORF">SARC_07504</name>
</gene>
<dbReference type="RefSeq" id="XP_014154033.1">
    <property type="nucleotide sequence ID" value="XM_014298558.1"/>
</dbReference>
<feature type="chain" id="PRO_5005538986" description="Glycoside-hydrolase family GH114 TIM-barrel domain-containing protein" evidence="1">
    <location>
        <begin position="20"/>
        <end position="290"/>
    </location>
</feature>
<protein>
    <recommendedName>
        <fullName evidence="2">Glycoside-hydrolase family GH114 TIM-barrel domain-containing protein</fullName>
    </recommendedName>
</protein>
<name>A0A0L0FUA8_9EUKA</name>
<evidence type="ECO:0000259" key="2">
    <source>
        <dbReference type="Pfam" id="PF03537"/>
    </source>
</evidence>
<dbReference type="InterPro" id="IPR017853">
    <property type="entry name" value="GH"/>
</dbReference>
<evidence type="ECO:0000313" key="3">
    <source>
        <dbReference type="EMBL" id="KNC80131.1"/>
    </source>
</evidence>
<feature type="signal peptide" evidence="1">
    <location>
        <begin position="1"/>
        <end position="19"/>
    </location>
</feature>
<evidence type="ECO:0000256" key="1">
    <source>
        <dbReference type="SAM" id="SignalP"/>
    </source>
</evidence>
<proteinExistence type="predicted"/>
<accession>A0A0L0FUA8</accession>
<dbReference type="AlphaFoldDB" id="A0A0L0FUA8"/>
<sequence>MMSIKASVLLLALACNTNAKALSKRGYRSSTEAICNRAWSNSGSSGKTDCTGADWIFSSVGDRSSAVSAGLKNSAVTSMAYLSVGTVNTDFPADPRLSAYTWEENSDSNGQGGLWGDHWFNPDDLVPHILPIMKDIMDDYKAQGFNAISTDNAKPSDAVTDNDSVAARHRANDRIDPRYVEYMAGIVDYAHSIGMKVALKNPSFYVNEPSIIHKFDAYIVESLFNWYPYDIDNYNGSPNLLTGSKPMWIFQYEGINGLSNSKLRERMVEQGVETTYMDTNNGWVEFHATQ</sequence>
<dbReference type="SUPFAM" id="SSF51445">
    <property type="entry name" value="(Trans)glycosidases"/>
    <property type="match status" value="1"/>
</dbReference>
<dbReference type="EMBL" id="KQ242196">
    <property type="protein sequence ID" value="KNC80131.1"/>
    <property type="molecule type" value="Genomic_DNA"/>
</dbReference>
<evidence type="ECO:0000313" key="4">
    <source>
        <dbReference type="Proteomes" id="UP000054560"/>
    </source>
</evidence>
<keyword evidence="4" id="KW-1185">Reference proteome</keyword>
<reference evidence="3 4" key="1">
    <citation type="submission" date="2011-02" db="EMBL/GenBank/DDBJ databases">
        <title>The Genome Sequence of Sphaeroforma arctica JP610.</title>
        <authorList>
            <consortium name="The Broad Institute Genome Sequencing Platform"/>
            <person name="Russ C."/>
            <person name="Cuomo C."/>
            <person name="Young S.K."/>
            <person name="Zeng Q."/>
            <person name="Gargeya S."/>
            <person name="Alvarado L."/>
            <person name="Berlin A."/>
            <person name="Chapman S.B."/>
            <person name="Chen Z."/>
            <person name="Freedman E."/>
            <person name="Gellesch M."/>
            <person name="Goldberg J."/>
            <person name="Griggs A."/>
            <person name="Gujja S."/>
            <person name="Heilman E."/>
            <person name="Heiman D."/>
            <person name="Howarth C."/>
            <person name="Mehta T."/>
            <person name="Neiman D."/>
            <person name="Pearson M."/>
            <person name="Roberts A."/>
            <person name="Saif S."/>
            <person name="Shea T."/>
            <person name="Shenoy N."/>
            <person name="Sisk P."/>
            <person name="Stolte C."/>
            <person name="Sykes S."/>
            <person name="White J."/>
            <person name="Yandava C."/>
            <person name="Burger G."/>
            <person name="Gray M.W."/>
            <person name="Holland P.W.H."/>
            <person name="King N."/>
            <person name="Lang F.B.F."/>
            <person name="Roger A.J."/>
            <person name="Ruiz-Trillo I."/>
            <person name="Haas B."/>
            <person name="Nusbaum C."/>
            <person name="Birren B."/>
        </authorList>
    </citation>
    <scope>NUCLEOTIDE SEQUENCE [LARGE SCALE GENOMIC DNA]</scope>
    <source>
        <strain evidence="3 4">JP610</strain>
    </source>
</reference>
<keyword evidence="1" id="KW-0732">Signal</keyword>
<dbReference type="Gene3D" id="3.20.20.70">
    <property type="entry name" value="Aldolase class I"/>
    <property type="match status" value="1"/>
</dbReference>
<dbReference type="Proteomes" id="UP000054560">
    <property type="component" value="Unassembled WGS sequence"/>
</dbReference>
<dbReference type="InterPro" id="IPR013785">
    <property type="entry name" value="Aldolase_TIM"/>
</dbReference>
<dbReference type="InterPro" id="IPR004352">
    <property type="entry name" value="GH114_TIM-barrel"/>
</dbReference>
<organism evidence="3 4">
    <name type="scientific">Sphaeroforma arctica JP610</name>
    <dbReference type="NCBI Taxonomy" id="667725"/>
    <lineage>
        <taxon>Eukaryota</taxon>
        <taxon>Ichthyosporea</taxon>
        <taxon>Ichthyophonida</taxon>
        <taxon>Sphaeroforma</taxon>
    </lineage>
</organism>
<dbReference type="GeneID" id="25908008"/>
<feature type="domain" description="Glycoside-hydrolase family GH114 TIM-barrel" evidence="2">
    <location>
        <begin position="63"/>
        <end position="226"/>
    </location>
</feature>
<dbReference type="Pfam" id="PF03537">
    <property type="entry name" value="Glyco_hydro_114"/>
    <property type="match status" value="1"/>
</dbReference>